<feature type="repeat" description="CSPG" evidence="5">
    <location>
        <begin position="1316"/>
        <end position="1423"/>
    </location>
</feature>
<dbReference type="PROSITE" id="PS50025">
    <property type="entry name" value="LAM_G_DOMAIN"/>
    <property type="match status" value="2"/>
</dbReference>
<dbReference type="EMBL" id="WJBH02000001">
    <property type="protein sequence ID" value="KAI9565526.1"/>
    <property type="molecule type" value="Genomic_DNA"/>
</dbReference>
<evidence type="ECO:0000313" key="9">
    <source>
        <dbReference type="EMBL" id="KAI9565526.1"/>
    </source>
</evidence>
<keyword evidence="7" id="KW-0472">Membrane</keyword>
<dbReference type="CDD" id="cd00110">
    <property type="entry name" value="LamG"/>
    <property type="match status" value="2"/>
</dbReference>
<evidence type="ECO:0000256" key="3">
    <source>
        <dbReference type="ARBA" id="ARBA00023180"/>
    </source>
</evidence>
<feature type="compositionally biased region" description="Polar residues" evidence="6">
    <location>
        <begin position="2487"/>
        <end position="2501"/>
    </location>
</feature>
<dbReference type="Pfam" id="PF16184">
    <property type="entry name" value="Cadherin_3"/>
    <property type="match status" value="12"/>
</dbReference>
<dbReference type="Gene3D" id="2.60.120.200">
    <property type="match status" value="2"/>
</dbReference>
<feature type="repeat" description="CSPG" evidence="5">
    <location>
        <begin position="1664"/>
        <end position="1765"/>
    </location>
</feature>
<feature type="region of interest" description="Disordered" evidence="6">
    <location>
        <begin position="472"/>
        <end position="491"/>
    </location>
</feature>
<feature type="domain" description="Laminin G" evidence="8">
    <location>
        <begin position="31"/>
        <end position="221"/>
    </location>
</feature>
<feature type="repeat" description="CSPG" evidence="5">
    <location>
        <begin position="1556"/>
        <end position="1646"/>
    </location>
</feature>
<dbReference type="Pfam" id="PF02210">
    <property type="entry name" value="Laminin_G_2"/>
    <property type="match status" value="2"/>
</dbReference>
<keyword evidence="3" id="KW-0325">Glycoprotein</keyword>
<keyword evidence="2" id="KW-0677">Repeat</keyword>
<feature type="domain" description="Laminin G" evidence="8">
    <location>
        <begin position="231"/>
        <end position="419"/>
    </location>
</feature>
<keyword evidence="7" id="KW-1133">Transmembrane helix</keyword>
<sequence length="2575" mass="284888">MKTVRRMLKTTSNHHVTMMALFWISLSVVRAASFYGSSYIALPLQEARSATDLSFRFRTSRSDALLFLAAGRTDYCLVVLQAAALKVRINLGAGEAEVATPRGLRLDDLAWHDVRIHRKDADFTLTVDGLHSSKLKLPGRFYELNIHYGLFVGGLGDFREIFLGLWDNFRGCLNDLHYNGVDVLAKAKEREKSGSPSSASTAVVQQADGNAAVAFAVSWDCSVEFDATSDKDMSFLSADSYVSFGGTGIAKTGSAVRFQLKTQSRDCVLLYSSGPPAKPDFAAVELVEGHLRVSLDAGGGSAVDLFSDQAVNDGLWHQVELHLAAGTVELKIDGRSSSSSSSSGRDSGFLTSSPSNKYLELSGQIYLGGVEPARHGRALAQGVRTANSSLRGCIRRLELDGRLLGLRDARVTRHVSADCQWHYPCTSINPSPCVDGAQCSQDGLDHFRCDCPQQPCTKPEFINYKATATSSSTSVITGPSSGTGSDSQPPVLNLSPVQVTEGGSMTLTSRHLQVQLDYEKFGVRESGVMFHVVRPPQYGRLFSTLWRRADEATFTLLDVHSDRVRYVHDGSETLRDSALLELELAPRQGFLLPAYLQKRQRFVLHLAVSPVNDPPELSLSPGKAVLRLVKHTRKALTQELLSAFDPDNQPKDLLYSVLNSKSDGDMEGSIENKIQPGVAISTFTQEDVNQGRIWYVHRGSPNGRLALRVSDGAESGPTAVLRIAAFDLQLFLANNTGLVVPVNGSAALTAANLTFSTNAPDQELDIRYDITRPPQHGQIQAWRSGRWQSINWFNSGQLQRNERIRYVHLPTGFQPPASQDDFQFSVSVALEVAEVFRSPIMYQFRFQLLDAVLREESNRGLSIIGGSTQSVAIGSTLLKFVVEPPSNAEEEVIYTLMDPPLYGSLWIQSQSNPLDTGSKWPQSVLNSQRLQYRLARRTLSSLRDHFSFRVTSSGLASDLRRFEINYIPGNDTPTVTATIGELLVNEGETAVLQVSLLGFSIPLAINYTVLEKPAYGQLNLLDVGKRSVMRKNISWFSSDDLADQRIVYTHDDSESITDKFVFLARPRVSPDDPSKDFQYVGTFPIRAHMKNDNPPLRVGDQVLRVVTNGERRLTSDILRYIDPDVDTSPASIVYSPRGAANGAFYLTDRPDVQVFQFSQEDVNEGKILFRHTGSPYGRTTLWITDNQYHVTGTLEVQASEPFLERVNQTRLMVRRGYFAALGVDQLGMVSNLDYDSNELAFYLLDQPQHGSVQVNGSTILKMESFTQEELLSEKVTYQSKNHTEGKDWFKLRAVLRRVEYECVVEVRIYPESYWQPLKVLHNELVTVEEGTSFTIDASSLKISHPQGVNRQDVTYIVHQPPLHGYLEVDRDENEYEDLVTGRSANLLPPEVHVFDQSAIDEQRLHYIQSGANQSADYFVFDVTNGVVTLTNLTFQLAIIPKSIYLLTRPIEVLEGGHSVLTVSDLKIVTRYYADKVDSFLVVKLPLHGNLQLKSAATDDEPLTQFTYTQLIEKQVLYWHDGSEEANDTLDIVALAGKKESLPATIHIQVRPVDDERPILVNNTGILVWQGSTTVLDKAQLGASDVDTLPQSIEFSFGRADCGYMTSGSNLTDPVTTFTQQQIDLHQIAFVHQGKTNCTVPFNLTDGQSAMPSQHHLQISARKMQVRLVRNQRLHVFPMMQQSITSAQLLAVTSGDILTNRQQNVPRFQVTRPPRLGRLLLEQADGSTKRITSFTQRDLNQSLVIYEHTEPFADVSVNDSFIIDVMSELSSPLQQQQFNIEISVATMAEGGLDRYLGLVALETEEGGTAIIREKNLNLSGIVQLISSYQGALATQTPRLRLVLSQAPQHGFVSVSGRRVGLGSEMTAGEISAGRVEYQHDHSDTLDDSIGLTVLLQRPEKGSDRPDILLYNGTLRVTILPVNDQIFHLLTKAPAMTVVERQWRAITAEVLLTEDADTSAKDLIYDVIQPPQYGKLALTAENATTSIIAGATTGPPLLRFSQDDVNRGRVVFLHDGTMDPRSTFFIFRVSDGHFKADSGVFSIHFEPLTLHFANHSVIGILQGQSTAVIGNSSMGAESNGQRRHIFYNVTREPENGKLYINDFPVTTFGQSNIDKEELLYVQTNMTASFDWFQVTVWNMAVVIERQLFNVSVIPLLANNPSGLKRSIRAIAGEKTAITLAMLDAGRLATLTNSNPTFTIMRKPRYGKIRKIVPSSSGSGVNRLVKRQSGSVNKEKDTYVFSHEDVQSQFIFYVARKMDNLNDTHLMDSCEYRLTAPNVQPAIGVMEFLLLPSGSAGSTLVAASKNSIDAIQGQTPNHNFANPRHPNSPDIVTENTLAGLGLGVMTNDIFLIVGIVCGILGLGLVILITIKCRMKPPMHKHPKNEQNNPTAGDMQLYRLSGTLKNGHQKGGASDFQVTDAYRIPANMHHHPRDFADTDSDPEPPPPPRLDYLDPPLSPRPSRALRGIGASPISASSTISSLNGRPRGSWHQPQQHDLASGSTMGPSVPQCKIIPLLNPLLSERSESETSELVNARYPYGIADESMEEWAMLDPDVHCGNSTYSSRTTNPMLRKNQYWV</sequence>
<dbReference type="InterPro" id="IPR051561">
    <property type="entry name" value="FRAS1_ECM"/>
</dbReference>
<organism evidence="9 10">
    <name type="scientific">Daphnia sinensis</name>
    <dbReference type="NCBI Taxonomy" id="1820382"/>
    <lineage>
        <taxon>Eukaryota</taxon>
        <taxon>Metazoa</taxon>
        <taxon>Ecdysozoa</taxon>
        <taxon>Arthropoda</taxon>
        <taxon>Crustacea</taxon>
        <taxon>Branchiopoda</taxon>
        <taxon>Diplostraca</taxon>
        <taxon>Cladocera</taxon>
        <taxon>Anomopoda</taxon>
        <taxon>Daphniidae</taxon>
        <taxon>Daphnia</taxon>
        <taxon>Daphnia similis group</taxon>
    </lineage>
</organism>
<feature type="repeat" description="CSPG" evidence="5">
    <location>
        <begin position="1441"/>
        <end position="1534"/>
    </location>
</feature>
<feature type="repeat" description="CSPG" evidence="5">
    <location>
        <begin position="729"/>
        <end position="827"/>
    </location>
</feature>
<feature type="region of interest" description="Disordered" evidence="6">
    <location>
        <begin position="2425"/>
        <end position="2502"/>
    </location>
</feature>
<gene>
    <name evidence="9" type="ORF">GHT06_009318</name>
</gene>
<dbReference type="SMART" id="SM00282">
    <property type="entry name" value="LamG"/>
    <property type="match status" value="2"/>
</dbReference>
<feature type="repeat" description="CSPG" evidence="5">
    <location>
        <begin position="488"/>
        <end position="583"/>
    </location>
</feature>
<dbReference type="PANTHER" id="PTHR45739:SF12">
    <property type="entry name" value="CHONDROITIN SULFATE PROTEOGLYCAN 4-LIKE ISOFORM X2"/>
    <property type="match status" value="1"/>
</dbReference>
<proteinExistence type="predicted"/>
<dbReference type="GO" id="GO:0009653">
    <property type="term" value="P:anatomical structure morphogenesis"/>
    <property type="evidence" value="ECO:0007669"/>
    <property type="project" value="TreeGrafter"/>
</dbReference>
<evidence type="ECO:0000313" key="10">
    <source>
        <dbReference type="Proteomes" id="UP000820818"/>
    </source>
</evidence>
<dbReference type="PROSITE" id="PS51854">
    <property type="entry name" value="CSPG"/>
    <property type="match status" value="9"/>
</dbReference>
<dbReference type="PANTHER" id="PTHR45739">
    <property type="entry name" value="MATRIX PROTEIN, PUTATIVE-RELATED"/>
    <property type="match status" value="1"/>
</dbReference>
<evidence type="ECO:0000259" key="8">
    <source>
        <dbReference type="PROSITE" id="PS50025"/>
    </source>
</evidence>
<keyword evidence="7" id="KW-0812">Transmembrane</keyword>
<evidence type="ECO:0000256" key="4">
    <source>
        <dbReference type="PROSITE-ProRule" id="PRU00122"/>
    </source>
</evidence>
<dbReference type="Proteomes" id="UP000820818">
    <property type="component" value="Linkage Group LG1"/>
</dbReference>
<name>A0AAD5LMN2_9CRUS</name>
<evidence type="ECO:0000256" key="6">
    <source>
        <dbReference type="SAM" id="MobiDB-lite"/>
    </source>
</evidence>
<feature type="repeat" description="CSPG" evidence="5">
    <location>
        <begin position="1094"/>
        <end position="1186"/>
    </location>
</feature>
<evidence type="ECO:0000256" key="5">
    <source>
        <dbReference type="PROSITE-ProRule" id="PRU01201"/>
    </source>
</evidence>
<feature type="compositionally biased region" description="Low complexity" evidence="6">
    <location>
        <begin position="2456"/>
        <end position="2477"/>
    </location>
</feature>
<feature type="repeat" description="CSPG" evidence="5">
    <location>
        <begin position="614"/>
        <end position="712"/>
    </location>
</feature>
<keyword evidence="10" id="KW-1185">Reference proteome</keyword>
<keyword evidence="1" id="KW-0732">Signal</keyword>
<feature type="repeat" description="CSPG" evidence="5">
    <location>
        <begin position="1925"/>
        <end position="2028"/>
    </location>
</feature>
<feature type="transmembrane region" description="Helical" evidence="7">
    <location>
        <begin position="2346"/>
        <end position="2367"/>
    </location>
</feature>
<accession>A0AAD5LMN2</accession>
<evidence type="ECO:0000256" key="1">
    <source>
        <dbReference type="ARBA" id="ARBA00022729"/>
    </source>
</evidence>
<evidence type="ECO:0000256" key="2">
    <source>
        <dbReference type="ARBA" id="ARBA00022737"/>
    </source>
</evidence>
<evidence type="ECO:0000256" key="7">
    <source>
        <dbReference type="SAM" id="Phobius"/>
    </source>
</evidence>
<reference evidence="9 10" key="1">
    <citation type="submission" date="2022-05" db="EMBL/GenBank/DDBJ databases">
        <title>A multi-omics perspective on studying reproductive biology in Daphnia sinensis.</title>
        <authorList>
            <person name="Jia J."/>
        </authorList>
    </citation>
    <scope>NUCLEOTIDE SEQUENCE [LARGE SCALE GENOMIC DNA]</scope>
    <source>
        <strain evidence="9 10">WSL</strain>
    </source>
</reference>
<dbReference type="SUPFAM" id="SSF49899">
    <property type="entry name" value="Concanavalin A-like lectins/glucanases"/>
    <property type="match status" value="2"/>
</dbReference>
<comment type="caution">
    <text evidence="9">The sequence shown here is derived from an EMBL/GenBank/DDBJ whole genome shotgun (WGS) entry which is preliminary data.</text>
</comment>
<comment type="caution">
    <text evidence="4">Lacks conserved residue(s) required for the propagation of feature annotation.</text>
</comment>
<feature type="compositionally biased region" description="Low complexity" evidence="6">
    <location>
        <begin position="472"/>
        <end position="485"/>
    </location>
</feature>
<dbReference type="InterPro" id="IPR013320">
    <property type="entry name" value="ConA-like_dom_sf"/>
</dbReference>
<protein>
    <recommendedName>
        <fullName evidence="8">Laminin G domain-containing protein</fullName>
    </recommendedName>
</protein>
<dbReference type="InterPro" id="IPR039005">
    <property type="entry name" value="CSPG_rpt"/>
</dbReference>
<dbReference type="InterPro" id="IPR001791">
    <property type="entry name" value="Laminin_G"/>
</dbReference>